<proteinExistence type="predicted"/>
<protein>
    <submittedName>
        <fullName evidence="1">CUB domain-containing protein</fullName>
    </submittedName>
</protein>
<dbReference type="WBParaSite" id="SCUD_0001782001-mRNA-1">
    <property type="protein sequence ID" value="SCUD_0001782001-mRNA-1"/>
    <property type="gene ID" value="SCUD_0001782001"/>
</dbReference>
<accession>A0A183KRY1</accession>
<organism evidence="1">
    <name type="scientific">Schistosoma curassoni</name>
    <dbReference type="NCBI Taxonomy" id="6186"/>
    <lineage>
        <taxon>Eukaryota</taxon>
        <taxon>Metazoa</taxon>
        <taxon>Spiralia</taxon>
        <taxon>Lophotrochozoa</taxon>
        <taxon>Platyhelminthes</taxon>
        <taxon>Trematoda</taxon>
        <taxon>Digenea</taxon>
        <taxon>Strigeidida</taxon>
        <taxon>Schistosomatoidea</taxon>
        <taxon>Schistosomatidae</taxon>
        <taxon>Schistosoma</taxon>
    </lineage>
</organism>
<dbReference type="AlphaFoldDB" id="A0A183KRY1"/>
<sequence>MNPCLSIPTSSNSYTEVTCNTSLHFPALHHSHYDLNNVTIKYQ</sequence>
<reference evidence="1" key="1">
    <citation type="submission" date="2016-06" db="UniProtKB">
        <authorList>
            <consortium name="WormBaseParasite"/>
        </authorList>
    </citation>
    <scope>IDENTIFICATION</scope>
</reference>
<evidence type="ECO:0000313" key="1">
    <source>
        <dbReference type="WBParaSite" id="SCUD_0001782001-mRNA-1"/>
    </source>
</evidence>
<name>A0A183KRY1_9TREM</name>